<proteinExistence type="predicted"/>
<evidence type="ECO:0000313" key="2">
    <source>
        <dbReference type="Proteomes" id="UP001497700"/>
    </source>
</evidence>
<sequence>MEASMSCRYEIRFPLNLSHLFLSLFLSFLLSSFLRICPAIPVSHVAALNTPEIRFRGKRVKGRRKLLFMYKSVVMVRSTSVITTRVFIS</sequence>
<gene>
    <name evidence="1" type="ORF">F4820DRAFT_294408</name>
</gene>
<reference evidence="1 2" key="1">
    <citation type="journal article" date="2022" name="New Phytol.">
        <title>Ecological generalism drives hyperdiversity of secondary metabolite gene clusters in xylarialean endophytes.</title>
        <authorList>
            <person name="Franco M.E.E."/>
            <person name="Wisecaver J.H."/>
            <person name="Arnold A.E."/>
            <person name="Ju Y.M."/>
            <person name="Slot J.C."/>
            <person name="Ahrendt S."/>
            <person name="Moore L.P."/>
            <person name="Eastman K.E."/>
            <person name="Scott K."/>
            <person name="Konkel Z."/>
            <person name="Mondo S.J."/>
            <person name="Kuo A."/>
            <person name="Hayes R.D."/>
            <person name="Haridas S."/>
            <person name="Andreopoulos B."/>
            <person name="Riley R."/>
            <person name="LaButti K."/>
            <person name="Pangilinan J."/>
            <person name="Lipzen A."/>
            <person name="Amirebrahimi M."/>
            <person name="Yan J."/>
            <person name="Adam C."/>
            <person name="Keymanesh K."/>
            <person name="Ng V."/>
            <person name="Louie K."/>
            <person name="Northen T."/>
            <person name="Drula E."/>
            <person name="Henrissat B."/>
            <person name="Hsieh H.M."/>
            <person name="Youens-Clark K."/>
            <person name="Lutzoni F."/>
            <person name="Miadlikowska J."/>
            <person name="Eastwood D.C."/>
            <person name="Hamelin R.C."/>
            <person name="Grigoriev I.V."/>
            <person name="U'Ren J.M."/>
        </authorList>
    </citation>
    <scope>NUCLEOTIDE SEQUENCE [LARGE SCALE GENOMIC DNA]</scope>
    <source>
        <strain evidence="1 2">CBS 119005</strain>
    </source>
</reference>
<accession>A0ACB9Z193</accession>
<dbReference type="Proteomes" id="UP001497700">
    <property type="component" value="Unassembled WGS sequence"/>
</dbReference>
<dbReference type="EMBL" id="MU393471">
    <property type="protein sequence ID" value="KAI4865462.1"/>
    <property type="molecule type" value="Genomic_DNA"/>
</dbReference>
<comment type="caution">
    <text evidence="1">The sequence shown here is derived from an EMBL/GenBank/DDBJ whole genome shotgun (WGS) entry which is preliminary data.</text>
</comment>
<evidence type="ECO:0000313" key="1">
    <source>
        <dbReference type="EMBL" id="KAI4865462.1"/>
    </source>
</evidence>
<name>A0ACB9Z193_9PEZI</name>
<protein>
    <submittedName>
        <fullName evidence="1">Uncharacterized protein</fullName>
    </submittedName>
</protein>
<keyword evidence="2" id="KW-1185">Reference proteome</keyword>
<organism evidence="1 2">
    <name type="scientific">Hypoxylon rubiginosum</name>
    <dbReference type="NCBI Taxonomy" id="110542"/>
    <lineage>
        <taxon>Eukaryota</taxon>
        <taxon>Fungi</taxon>
        <taxon>Dikarya</taxon>
        <taxon>Ascomycota</taxon>
        <taxon>Pezizomycotina</taxon>
        <taxon>Sordariomycetes</taxon>
        <taxon>Xylariomycetidae</taxon>
        <taxon>Xylariales</taxon>
        <taxon>Hypoxylaceae</taxon>
        <taxon>Hypoxylon</taxon>
    </lineage>
</organism>